<evidence type="ECO:0000256" key="1">
    <source>
        <dbReference type="SAM" id="MobiDB-lite"/>
    </source>
</evidence>
<gene>
    <name evidence="2" type="ORF">PCANC_05392</name>
</gene>
<sequence>MTRTGAPCPPYRVYLPGEEDSSSASWYNTLPAFAGLWRNPPELAGATLYLPAEEVGRYKTEPAGQGGFLLGGPVGSDPPARGCWSLNQRHLEINLGSVGGHANDPSGWGVARAPSRIGPRGRPPRIEGEASRNQPKGLEQSRELPEPLEEMHPIGNYLASSIISRITAPSVNLATCISPKINKKSATTS</sequence>
<accession>A0A2N5VXC3</accession>
<comment type="caution">
    <text evidence="2">The sequence shown here is derived from an EMBL/GenBank/DDBJ whole genome shotgun (WGS) entry which is preliminary data.</text>
</comment>
<dbReference type="EMBL" id="PGCJ01000043">
    <property type="protein sequence ID" value="PLW54630.1"/>
    <property type="molecule type" value="Genomic_DNA"/>
</dbReference>
<keyword evidence="3" id="KW-1185">Reference proteome</keyword>
<evidence type="ECO:0000313" key="2">
    <source>
        <dbReference type="EMBL" id="PLW54630.1"/>
    </source>
</evidence>
<reference evidence="2 3" key="1">
    <citation type="submission" date="2017-11" db="EMBL/GenBank/DDBJ databases">
        <title>De novo assembly and phasing of dikaryotic genomes from two isolates of Puccinia coronata f. sp. avenae, the causal agent of oat crown rust.</title>
        <authorList>
            <person name="Miller M.E."/>
            <person name="Zhang Y."/>
            <person name="Omidvar V."/>
            <person name="Sperschneider J."/>
            <person name="Schwessinger B."/>
            <person name="Raley C."/>
            <person name="Palmer J.M."/>
            <person name="Garnica D."/>
            <person name="Upadhyaya N."/>
            <person name="Rathjen J."/>
            <person name="Taylor J.M."/>
            <person name="Park R.F."/>
            <person name="Dodds P.N."/>
            <person name="Hirsch C.D."/>
            <person name="Kianian S.F."/>
            <person name="Figueroa M."/>
        </authorList>
    </citation>
    <scope>NUCLEOTIDE SEQUENCE [LARGE SCALE GENOMIC DNA]</scope>
    <source>
        <strain evidence="2">12NC29</strain>
    </source>
</reference>
<feature type="compositionally biased region" description="Basic and acidic residues" evidence="1">
    <location>
        <begin position="139"/>
        <end position="149"/>
    </location>
</feature>
<dbReference type="AlphaFoldDB" id="A0A2N5VXC3"/>
<feature type="compositionally biased region" description="Low complexity" evidence="1">
    <location>
        <begin position="111"/>
        <end position="120"/>
    </location>
</feature>
<protein>
    <submittedName>
        <fullName evidence="2">Uncharacterized protein</fullName>
    </submittedName>
</protein>
<dbReference type="Proteomes" id="UP000235388">
    <property type="component" value="Unassembled WGS sequence"/>
</dbReference>
<evidence type="ECO:0000313" key="3">
    <source>
        <dbReference type="Proteomes" id="UP000235388"/>
    </source>
</evidence>
<organism evidence="2 3">
    <name type="scientific">Puccinia coronata f. sp. avenae</name>
    <dbReference type="NCBI Taxonomy" id="200324"/>
    <lineage>
        <taxon>Eukaryota</taxon>
        <taxon>Fungi</taxon>
        <taxon>Dikarya</taxon>
        <taxon>Basidiomycota</taxon>
        <taxon>Pucciniomycotina</taxon>
        <taxon>Pucciniomycetes</taxon>
        <taxon>Pucciniales</taxon>
        <taxon>Pucciniaceae</taxon>
        <taxon>Puccinia</taxon>
    </lineage>
</organism>
<proteinExistence type="predicted"/>
<name>A0A2N5VXC3_9BASI</name>
<feature type="region of interest" description="Disordered" evidence="1">
    <location>
        <begin position="109"/>
        <end position="149"/>
    </location>
</feature>